<sequence>MDIHKHLLTHGIKLSLQRIAIMEYLSEHSTHPTADEIYMALFPLIPTLSKTTIYNTLKLLSEQGAIQMLTIDEKNVRFDAIVSPHAHFLCKKCGKIYDVKMKEFVEKIKELVDAACHETTEMHYYYKGICKDCL</sequence>
<dbReference type="InterPro" id="IPR002481">
    <property type="entry name" value="FUR"/>
</dbReference>
<dbReference type="FunFam" id="1.10.10.10:FF:000007">
    <property type="entry name" value="Ferric uptake regulation protein"/>
    <property type="match status" value="1"/>
</dbReference>
<dbReference type="SUPFAM" id="SSF46785">
    <property type="entry name" value="Winged helix' DNA-binding domain"/>
    <property type="match status" value="1"/>
</dbReference>
<dbReference type="PANTHER" id="PTHR33202">
    <property type="entry name" value="ZINC UPTAKE REGULATION PROTEIN"/>
    <property type="match status" value="1"/>
</dbReference>
<protein>
    <submittedName>
        <fullName evidence="10">Peroxide-responsive repressor PerR</fullName>
    </submittedName>
</protein>
<keyword evidence="3" id="KW-0963">Cytoplasm</keyword>
<dbReference type="GO" id="GO:0003700">
    <property type="term" value="F:DNA-binding transcription factor activity"/>
    <property type="evidence" value="ECO:0007669"/>
    <property type="project" value="InterPro"/>
</dbReference>
<evidence type="ECO:0000256" key="9">
    <source>
        <dbReference type="ARBA" id="ARBA00023163"/>
    </source>
</evidence>
<dbReference type="GO" id="GO:0000976">
    <property type="term" value="F:transcription cis-regulatory region binding"/>
    <property type="evidence" value="ECO:0007669"/>
    <property type="project" value="TreeGrafter"/>
</dbReference>
<dbReference type="InterPro" id="IPR036388">
    <property type="entry name" value="WH-like_DNA-bd_sf"/>
</dbReference>
<evidence type="ECO:0000256" key="8">
    <source>
        <dbReference type="ARBA" id="ARBA00023125"/>
    </source>
</evidence>
<evidence type="ECO:0000313" key="10">
    <source>
        <dbReference type="EMBL" id="KAA6351879.1"/>
    </source>
</evidence>
<evidence type="ECO:0000256" key="2">
    <source>
        <dbReference type="ARBA" id="ARBA00007957"/>
    </source>
</evidence>
<keyword evidence="6" id="KW-0862">Zinc</keyword>
<proteinExistence type="inferred from homology"/>
<reference evidence="10" key="1">
    <citation type="submission" date="2019-03" db="EMBL/GenBank/DDBJ databases">
        <title>Single cell metagenomics reveals metabolic interactions within the superorganism composed of flagellate Streblomastix strix and complex community of Bacteroidetes bacteria on its surface.</title>
        <authorList>
            <person name="Treitli S.C."/>
            <person name="Kolisko M."/>
            <person name="Husnik F."/>
            <person name="Keeling P."/>
            <person name="Hampl V."/>
        </authorList>
    </citation>
    <scope>NUCLEOTIDE SEQUENCE</scope>
    <source>
        <strain evidence="10">STM</strain>
    </source>
</reference>
<dbReference type="Gene3D" id="3.30.1490.190">
    <property type="match status" value="1"/>
</dbReference>
<comment type="caution">
    <text evidence="10">The sequence shown here is derived from an EMBL/GenBank/DDBJ whole genome shotgun (WGS) entry which is preliminary data.</text>
</comment>
<dbReference type="InterPro" id="IPR036390">
    <property type="entry name" value="WH_DNA-bd_sf"/>
</dbReference>
<keyword evidence="5" id="KW-0479">Metal-binding</keyword>
<dbReference type="GO" id="GO:0008270">
    <property type="term" value="F:zinc ion binding"/>
    <property type="evidence" value="ECO:0007669"/>
    <property type="project" value="TreeGrafter"/>
</dbReference>
<dbReference type="CDD" id="cd07153">
    <property type="entry name" value="Fur_like"/>
    <property type="match status" value="1"/>
</dbReference>
<evidence type="ECO:0000256" key="6">
    <source>
        <dbReference type="ARBA" id="ARBA00022833"/>
    </source>
</evidence>
<dbReference type="Pfam" id="PF01475">
    <property type="entry name" value="FUR"/>
    <property type="match status" value="1"/>
</dbReference>
<gene>
    <name evidence="10" type="ORF">EZS27_000828</name>
</gene>
<keyword evidence="8" id="KW-0238">DNA-binding</keyword>
<keyword evidence="4" id="KW-0678">Repressor</keyword>
<accession>A0A5J4T0B0</accession>
<dbReference type="Gene3D" id="1.10.10.10">
    <property type="entry name" value="Winged helix-like DNA-binding domain superfamily/Winged helix DNA-binding domain"/>
    <property type="match status" value="1"/>
</dbReference>
<name>A0A5J4T0B0_9ZZZZ</name>
<dbReference type="GO" id="GO:0045892">
    <property type="term" value="P:negative regulation of DNA-templated transcription"/>
    <property type="evidence" value="ECO:0007669"/>
    <property type="project" value="TreeGrafter"/>
</dbReference>
<dbReference type="GO" id="GO:0005737">
    <property type="term" value="C:cytoplasm"/>
    <property type="evidence" value="ECO:0007669"/>
    <property type="project" value="UniProtKB-SubCell"/>
</dbReference>
<evidence type="ECO:0000256" key="5">
    <source>
        <dbReference type="ARBA" id="ARBA00022723"/>
    </source>
</evidence>
<evidence type="ECO:0000256" key="3">
    <source>
        <dbReference type="ARBA" id="ARBA00022490"/>
    </source>
</evidence>
<evidence type="ECO:0000256" key="1">
    <source>
        <dbReference type="ARBA" id="ARBA00004496"/>
    </source>
</evidence>
<comment type="subcellular location">
    <subcellularLocation>
        <location evidence="1">Cytoplasm</location>
    </subcellularLocation>
</comment>
<dbReference type="GO" id="GO:1900376">
    <property type="term" value="P:regulation of secondary metabolite biosynthetic process"/>
    <property type="evidence" value="ECO:0007669"/>
    <property type="project" value="TreeGrafter"/>
</dbReference>
<dbReference type="InterPro" id="IPR043135">
    <property type="entry name" value="Fur_C"/>
</dbReference>
<keyword evidence="9" id="KW-0804">Transcription</keyword>
<dbReference type="PANTHER" id="PTHR33202:SF8">
    <property type="entry name" value="PEROXIDE-RESPONSIVE REPRESSOR PERR"/>
    <property type="match status" value="1"/>
</dbReference>
<comment type="similarity">
    <text evidence="2">Belongs to the Fur family.</text>
</comment>
<organism evidence="10">
    <name type="scientific">termite gut metagenome</name>
    <dbReference type="NCBI Taxonomy" id="433724"/>
    <lineage>
        <taxon>unclassified sequences</taxon>
        <taxon>metagenomes</taxon>
        <taxon>organismal metagenomes</taxon>
    </lineage>
</organism>
<dbReference type="AlphaFoldDB" id="A0A5J4T0B0"/>
<dbReference type="EMBL" id="SNRY01000008">
    <property type="protein sequence ID" value="KAA6351879.1"/>
    <property type="molecule type" value="Genomic_DNA"/>
</dbReference>
<keyword evidence="7" id="KW-0805">Transcription regulation</keyword>
<evidence type="ECO:0000256" key="7">
    <source>
        <dbReference type="ARBA" id="ARBA00023015"/>
    </source>
</evidence>
<evidence type="ECO:0000256" key="4">
    <source>
        <dbReference type="ARBA" id="ARBA00022491"/>
    </source>
</evidence>